<organism evidence="1 2">
    <name type="scientific">Candidatus Desulfosporosinus infrequens</name>
    <dbReference type="NCBI Taxonomy" id="2043169"/>
    <lineage>
        <taxon>Bacteria</taxon>
        <taxon>Bacillati</taxon>
        <taxon>Bacillota</taxon>
        <taxon>Clostridia</taxon>
        <taxon>Eubacteriales</taxon>
        <taxon>Desulfitobacteriaceae</taxon>
        <taxon>Desulfosporosinus</taxon>
    </lineage>
</organism>
<protein>
    <submittedName>
        <fullName evidence="1">Uncharacterized protein</fullName>
    </submittedName>
</protein>
<evidence type="ECO:0000313" key="1">
    <source>
        <dbReference type="EMBL" id="SPF47041.1"/>
    </source>
</evidence>
<sequence length="46" mass="5406">MELTHELFKYNPGDKVTITIFRRNKTMDVVVTLVESIHLTIFLIQT</sequence>
<reference evidence="2" key="1">
    <citation type="submission" date="2018-02" db="EMBL/GenBank/DDBJ databases">
        <authorList>
            <person name="Hausmann B."/>
        </authorList>
    </citation>
    <scope>NUCLEOTIDE SEQUENCE [LARGE SCALE GENOMIC DNA]</scope>
    <source>
        <strain evidence="2">Peat soil MAG SbF1</strain>
    </source>
</reference>
<evidence type="ECO:0000313" key="2">
    <source>
        <dbReference type="Proteomes" id="UP000238916"/>
    </source>
</evidence>
<dbReference type="Gene3D" id="2.30.42.10">
    <property type="match status" value="1"/>
</dbReference>
<dbReference type="AlphaFoldDB" id="A0A2U3L556"/>
<dbReference type="InterPro" id="IPR036034">
    <property type="entry name" value="PDZ_sf"/>
</dbReference>
<gene>
    <name evidence="1" type="ORF">SBF1_3770002</name>
</gene>
<dbReference type="EMBL" id="OMOF01000309">
    <property type="protein sequence ID" value="SPF47041.1"/>
    <property type="molecule type" value="Genomic_DNA"/>
</dbReference>
<accession>A0A2U3L556</accession>
<proteinExistence type="predicted"/>
<name>A0A2U3L556_9FIRM</name>
<dbReference type="Proteomes" id="UP000238916">
    <property type="component" value="Unassembled WGS sequence"/>
</dbReference>